<gene>
    <name evidence="2" type="ORF">HYALB_00004510</name>
</gene>
<keyword evidence="1" id="KW-0472">Membrane</keyword>
<keyword evidence="3" id="KW-1185">Reference proteome</keyword>
<proteinExistence type="predicted"/>
<comment type="caution">
    <text evidence="2">The sequence shown here is derived from an EMBL/GenBank/DDBJ whole genome shotgun (WGS) entry which is preliminary data.</text>
</comment>
<dbReference type="Proteomes" id="UP000701801">
    <property type="component" value="Unassembled WGS sequence"/>
</dbReference>
<name>A0A9N9QCE5_9HELO</name>
<reference evidence="2" key="1">
    <citation type="submission" date="2021-07" db="EMBL/GenBank/DDBJ databases">
        <authorList>
            <person name="Durling M."/>
        </authorList>
    </citation>
    <scope>NUCLEOTIDE SEQUENCE</scope>
</reference>
<feature type="transmembrane region" description="Helical" evidence="1">
    <location>
        <begin position="212"/>
        <end position="230"/>
    </location>
</feature>
<protein>
    <submittedName>
        <fullName evidence="2">Uncharacterized protein</fullName>
    </submittedName>
</protein>
<dbReference type="EMBL" id="CAJVRM010000585">
    <property type="protein sequence ID" value="CAG8982276.1"/>
    <property type="molecule type" value="Genomic_DNA"/>
</dbReference>
<feature type="transmembrane region" description="Helical" evidence="1">
    <location>
        <begin position="138"/>
        <end position="159"/>
    </location>
</feature>
<accession>A0A9N9QCE5</accession>
<sequence length="333" mass="37499">MAASNTRFWTEEGWNGSEEMIQKSMIICTRVAHKPRMKFVSRTAAETLVVAIQGVQSVIELTRRPFIGLLSLPAAYWISDEATYAEYHSQIGKALSDSGGYELYRIRPMEGAETYPNEQQMTYDSHPVNNWRGCMVRIFFFLIITGFSAAGIAFVLPLMPPEWTNVMSATNYVEVCFYTFVTIPMLGILMVYSFQNPRTTIIPCVQPLWYKIHTVLLFVFMLVYISIAALETRKSPCGSFTTLTGSAQCVDGEGVTSVSKEFDGVYFGYSNGSQTFVDLVPFDWWCKGSLGVQMAHIEMPQRHLANSSDWFSNLVGIPEFTANIEAYLPREGL</sequence>
<evidence type="ECO:0000313" key="3">
    <source>
        <dbReference type="Proteomes" id="UP000701801"/>
    </source>
</evidence>
<dbReference type="AlphaFoldDB" id="A0A9N9QCE5"/>
<keyword evidence="1" id="KW-1133">Transmembrane helix</keyword>
<keyword evidence="1" id="KW-0812">Transmembrane</keyword>
<evidence type="ECO:0000313" key="2">
    <source>
        <dbReference type="EMBL" id="CAG8982276.1"/>
    </source>
</evidence>
<organism evidence="2 3">
    <name type="scientific">Hymenoscyphus albidus</name>
    <dbReference type="NCBI Taxonomy" id="595503"/>
    <lineage>
        <taxon>Eukaryota</taxon>
        <taxon>Fungi</taxon>
        <taxon>Dikarya</taxon>
        <taxon>Ascomycota</taxon>
        <taxon>Pezizomycotina</taxon>
        <taxon>Leotiomycetes</taxon>
        <taxon>Helotiales</taxon>
        <taxon>Helotiaceae</taxon>
        <taxon>Hymenoscyphus</taxon>
    </lineage>
</organism>
<feature type="transmembrane region" description="Helical" evidence="1">
    <location>
        <begin position="171"/>
        <end position="192"/>
    </location>
</feature>
<dbReference type="OrthoDB" id="4586224at2759"/>
<evidence type="ECO:0000256" key="1">
    <source>
        <dbReference type="SAM" id="Phobius"/>
    </source>
</evidence>